<feature type="transmembrane region" description="Helical" evidence="2">
    <location>
        <begin position="226"/>
        <end position="253"/>
    </location>
</feature>
<evidence type="ECO:0000259" key="4">
    <source>
        <dbReference type="Pfam" id="PF23860"/>
    </source>
</evidence>
<feature type="signal peptide" evidence="3">
    <location>
        <begin position="1"/>
        <end position="22"/>
    </location>
</feature>
<dbReference type="PANTHER" id="PTHR12640:SF0">
    <property type="entry name" value="DOLICHYL-DIPHOSPHOOLIGOSACCHARIDE--PROTEIN GLYCOSYLTRANSFERASE SUBUNIT 2"/>
    <property type="match status" value="1"/>
</dbReference>
<sequence>MQHLLIYLNILFIFLFIKKNNSFNENEEQYEEIKLENVQIKVREWQSGKQLGNFTIPSEKNEKYSKGIRLEEKLAINLQFNIIDKNTKKLIEGEFSKNFLRLCHSRTEEHEVFFIGKRVTTTNNGGGGGKYFIEIVAMPKDTQKFGGRPGRYHCELIIGDIRIRNPFRWHLIDVFVDIPKHRKLFMNEPATYTPRDRSPKTKLLPELSHKFKQINKCNLNWSTKFFIFYALLCFSPLLLLIIQWLPLIFSLFLKLTFGQFLFLPLIVGSIFFVYLFNWINEEWQIYNIIYIITFIGIFCFLIGHFVLKNIAIERKDNELIENNEKELVNKNYSENNEEFLEDFLEFNEKEENN</sequence>
<reference evidence="5 6" key="1">
    <citation type="submission" date="2020-08" db="EMBL/GenBank/DDBJ databases">
        <authorList>
            <person name="Koutsovoulos G."/>
            <person name="Danchin GJ E."/>
        </authorList>
    </citation>
    <scope>NUCLEOTIDE SEQUENCE [LARGE SCALE GENOMIC DNA]</scope>
</reference>
<gene>
    <name evidence="5" type="ORF">MENT_LOCUS24014</name>
</gene>
<dbReference type="InterPro" id="IPR008814">
    <property type="entry name" value="Swp1"/>
</dbReference>
<keyword evidence="3" id="KW-0732">Signal</keyword>
<dbReference type="GO" id="GO:0006487">
    <property type="term" value="P:protein N-linked glycosylation"/>
    <property type="evidence" value="ECO:0007669"/>
    <property type="project" value="TreeGrafter"/>
</dbReference>
<dbReference type="PANTHER" id="PTHR12640">
    <property type="entry name" value="RIBOPHORIN II"/>
    <property type="match status" value="1"/>
</dbReference>
<dbReference type="SUPFAM" id="SSF103473">
    <property type="entry name" value="MFS general substrate transporter"/>
    <property type="match status" value="1"/>
</dbReference>
<evidence type="ECO:0000256" key="3">
    <source>
        <dbReference type="SAM" id="SignalP"/>
    </source>
</evidence>
<feature type="domain" description="Ribophorin II third" evidence="4">
    <location>
        <begin position="60"/>
        <end position="174"/>
    </location>
</feature>
<dbReference type="UniPathway" id="UPA00378"/>
<keyword evidence="2" id="KW-0472">Membrane</keyword>
<accession>A0A6V7VE78</accession>
<organism evidence="5 6">
    <name type="scientific">Meloidogyne enterolobii</name>
    <name type="common">Root-knot nematode worm</name>
    <name type="synonym">Meloidogyne mayaguensis</name>
    <dbReference type="NCBI Taxonomy" id="390850"/>
    <lineage>
        <taxon>Eukaryota</taxon>
        <taxon>Metazoa</taxon>
        <taxon>Ecdysozoa</taxon>
        <taxon>Nematoda</taxon>
        <taxon>Chromadorea</taxon>
        <taxon>Rhabditida</taxon>
        <taxon>Tylenchina</taxon>
        <taxon>Tylenchomorpha</taxon>
        <taxon>Tylenchoidea</taxon>
        <taxon>Meloidogynidae</taxon>
        <taxon>Meloidogyninae</taxon>
        <taxon>Meloidogyne</taxon>
    </lineage>
</organism>
<dbReference type="GO" id="GO:0008250">
    <property type="term" value="C:oligosaccharyltransferase complex"/>
    <property type="evidence" value="ECO:0007669"/>
    <property type="project" value="InterPro"/>
</dbReference>
<keyword evidence="2" id="KW-1133">Transmembrane helix</keyword>
<dbReference type="EMBL" id="CAJEWN010000200">
    <property type="protein sequence ID" value="CAD2172461.1"/>
    <property type="molecule type" value="Genomic_DNA"/>
</dbReference>
<name>A0A6V7VE78_MELEN</name>
<dbReference type="AlphaFoldDB" id="A0A6V7VE78"/>
<proteinExistence type="predicted"/>
<feature type="transmembrane region" description="Helical" evidence="2">
    <location>
        <begin position="260"/>
        <end position="279"/>
    </location>
</feature>
<dbReference type="Pfam" id="PF23860">
    <property type="entry name" value="Ribophorin_II_3rd"/>
    <property type="match status" value="1"/>
</dbReference>
<dbReference type="Proteomes" id="UP000580250">
    <property type="component" value="Unassembled WGS sequence"/>
</dbReference>
<dbReference type="InterPro" id="IPR036259">
    <property type="entry name" value="MFS_trans_sf"/>
</dbReference>
<evidence type="ECO:0000256" key="2">
    <source>
        <dbReference type="SAM" id="Phobius"/>
    </source>
</evidence>
<feature type="transmembrane region" description="Helical" evidence="2">
    <location>
        <begin position="285"/>
        <end position="307"/>
    </location>
</feature>
<protein>
    <recommendedName>
        <fullName evidence="1">Dolichyl-diphosphooligosaccharide--protein glycosyltransferase subunit 2</fullName>
    </recommendedName>
</protein>
<keyword evidence="2" id="KW-0812">Transmembrane</keyword>
<evidence type="ECO:0000313" key="5">
    <source>
        <dbReference type="EMBL" id="CAD2172461.1"/>
    </source>
</evidence>
<feature type="chain" id="PRO_5044278159" description="Dolichyl-diphosphooligosaccharide--protein glycosyltransferase subunit 2" evidence="3">
    <location>
        <begin position="23"/>
        <end position="353"/>
    </location>
</feature>
<evidence type="ECO:0000313" key="6">
    <source>
        <dbReference type="Proteomes" id="UP000580250"/>
    </source>
</evidence>
<dbReference type="InterPro" id="IPR055374">
    <property type="entry name" value="Ribophorin_II_3rd"/>
</dbReference>
<evidence type="ECO:0000256" key="1">
    <source>
        <dbReference type="ARBA" id="ARBA00017612"/>
    </source>
</evidence>
<comment type="caution">
    <text evidence="5">The sequence shown here is derived from an EMBL/GenBank/DDBJ whole genome shotgun (WGS) entry which is preliminary data.</text>
</comment>